<sequence length="252" mass="29856">MENVNSLAYDAVSLGQFLVDFQSSFFLSGDELIYYVKVTIYELWNHGAKPVMGAGGLEKTSPYDWILQEQYGSAKEEVADNIIKEWLLQKDPEPNLWEVWFYIPDEYCFNPDYYQRNKGGVCLATWIEKFIKEKSKNIILLPQIITELQNNFDLLQYQLDYFVCMIIKRLYYQGLRPVMKAEFPLSDQYQWIVQIQYGLSANDVSLRIIKKWQESRKNSLYIKSIYFCIPDKNCFIPIDYEEKTDGWSFVIF</sequence>
<protein>
    <submittedName>
        <fullName evidence="1">Uncharacterized protein</fullName>
    </submittedName>
</protein>
<reference evidence="2" key="1">
    <citation type="submission" date="2014-06" db="EMBL/GenBank/DDBJ databases">
        <authorList>
            <person name="Winans N.J."/>
            <person name="Newell P.D."/>
            <person name="Douglas A.E."/>
        </authorList>
    </citation>
    <scope>NUCLEOTIDE SEQUENCE [LARGE SCALE GENOMIC DNA]</scope>
    <source>
        <strain evidence="2">DmL_052</strain>
    </source>
</reference>
<comment type="caution">
    <text evidence="1">The sequence shown here is derived from an EMBL/GenBank/DDBJ whole genome shotgun (WGS) entry which is preliminary data.</text>
</comment>
<dbReference type="AlphaFoldDB" id="A0A251ZVY6"/>
<keyword evidence="2" id="KW-1185">Reference proteome</keyword>
<name>A0A251ZVY6_9PROT</name>
<evidence type="ECO:0000313" key="2">
    <source>
        <dbReference type="Proteomes" id="UP000194946"/>
    </source>
</evidence>
<proteinExistence type="predicted"/>
<dbReference type="EMBL" id="JOPB01000005">
    <property type="protein sequence ID" value="OUI78802.1"/>
    <property type="molecule type" value="Genomic_DNA"/>
</dbReference>
<organism evidence="1 2">
    <name type="scientific">Commensalibacter intestini</name>
    <dbReference type="NCBI Taxonomy" id="479936"/>
    <lineage>
        <taxon>Bacteria</taxon>
        <taxon>Pseudomonadati</taxon>
        <taxon>Pseudomonadota</taxon>
        <taxon>Alphaproteobacteria</taxon>
        <taxon>Acetobacterales</taxon>
        <taxon>Acetobacteraceae</taxon>
    </lineage>
</organism>
<evidence type="ECO:0000313" key="1">
    <source>
        <dbReference type="EMBL" id="OUI78802.1"/>
    </source>
</evidence>
<dbReference type="Proteomes" id="UP000194946">
    <property type="component" value="Unassembled WGS sequence"/>
</dbReference>
<gene>
    <name evidence="1" type="ORF">HK18_07955</name>
</gene>
<accession>A0A251ZVY6</accession>